<dbReference type="PROSITE" id="PS50097">
    <property type="entry name" value="BTB"/>
    <property type="match status" value="1"/>
</dbReference>
<dbReference type="GO" id="GO:0005829">
    <property type="term" value="C:cytosol"/>
    <property type="evidence" value="ECO:0007669"/>
    <property type="project" value="TreeGrafter"/>
</dbReference>
<dbReference type="EMBL" id="ATLV01023299">
    <property type="status" value="NOT_ANNOTATED_CDS"/>
    <property type="molecule type" value="Genomic_DNA"/>
</dbReference>
<dbReference type="PANTHER" id="PTHR45774:SF9">
    <property type="entry name" value="LUTE, ISOFORM D"/>
    <property type="match status" value="1"/>
</dbReference>
<dbReference type="InterPro" id="IPR011333">
    <property type="entry name" value="SKP1/BTB/POZ_sf"/>
</dbReference>
<dbReference type="GO" id="GO:0022008">
    <property type="term" value="P:neurogenesis"/>
    <property type="evidence" value="ECO:0007669"/>
    <property type="project" value="TreeGrafter"/>
</dbReference>
<evidence type="ECO:0000313" key="3">
    <source>
        <dbReference type="EnsemblMetazoa" id="ASIC017093-PA"/>
    </source>
</evidence>
<dbReference type="STRING" id="74873.A0A084WF44"/>
<organism evidence="2">
    <name type="scientific">Anopheles sinensis</name>
    <name type="common">Mosquito</name>
    <dbReference type="NCBI Taxonomy" id="74873"/>
    <lineage>
        <taxon>Eukaryota</taxon>
        <taxon>Metazoa</taxon>
        <taxon>Ecdysozoa</taxon>
        <taxon>Arthropoda</taxon>
        <taxon>Hexapoda</taxon>
        <taxon>Insecta</taxon>
        <taxon>Pterygota</taxon>
        <taxon>Neoptera</taxon>
        <taxon>Endopterygota</taxon>
        <taxon>Diptera</taxon>
        <taxon>Nematocera</taxon>
        <taxon>Culicoidea</taxon>
        <taxon>Culicidae</taxon>
        <taxon>Anophelinae</taxon>
        <taxon>Anopheles</taxon>
    </lineage>
</organism>
<dbReference type="OrthoDB" id="7492888at2759"/>
<gene>
    <name evidence="2" type="ORF">ZHAS_00017093</name>
</gene>
<feature type="domain" description="BTB" evidence="1">
    <location>
        <begin position="37"/>
        <end position="106"/>
    </location>
</feature>
<proteinExistence type="predicted"/>
<evidence type="ECO:0000313" key="4">
    <source>
        <dbReference type="Proteomes" id="UP000030765"/>
    </source>
</evidence>
<evidence type="ECO:0000259" key="1">
    <source>
        <dbReference type="PROSITE" id="PS50097"/>
    </source>
</evidence>
<dbReference type="AlphaFoldDB" id="A0A084WF44"/>
<dbReference type="Gene3D" id="2.60.120.820">
    <property type="entry name" value="PHR domain"/>
    <property type="match status" value="1"/>
</dbReference>
<dbReference type="Pfam" id="PF00651">
    <property type="entry name" value="BTB"/>
    <property type="match status" value="1"/>
</dbReference>
<keyword evidence="4" id="KW-1185">Reference proteome</keyword>
<reference evidence="3" key="2">
    <citation type="submission" date="2020-05" db="UniProtKB">
        <authorList>
            <consortium name="EnsemblMetazoa"/>
        </authorList>
    </citation>
    <scope>IDENTIFICATION</scope>
</reference>
<dbReference type="Proteomes" id="UP000030765">
    <property type="component" value="Unassembled WGS sequence"/>
</dbReference>
<reference evidence="2 4" key="1">
    <citation type="journal article" date="2014" name="BMC Genomics">
        <title>Genome sequence of Anopheles sinensis provides insight into genetics basis of mosquito competence for malaria parasites.</title>
        <authorList>
            <person name="Zhou D."/>
            <person name="Zhang D."/>
            <person name="Ding G."/>
            <person name="Shi L."/>
            <person name="Hou Q."/>
            <person name="Ye Y."/>
            <person name="Xu Y."/>
            <person name="Zhou H."/>
            <person name="Xiong C."/>
            <person name="Li S."/>
            <person name="Yu J."/>
            <person name="Hong S."/>
            <person name="Yu X."/>
            <person name="Zou P."/>
            <person name="Chen C."/>
            <person name="Chang X."/>
            <person name="Wang W."/>
            <person name="Lv Y."/>
            <person name="Sun Y."/>
            <person name="Ma L."/>
            <person name="Shen B."/>
            <person name="Zhu C."/>
        </authorList>
    </citation>
    <scope>NUCLEOTIDE SEQUENCE [LARGE SCALE GENOMIC DNA]</scope>
</reference>
<dbReference type="SMART" id="SM00225">
    <property type="entry name" value="BTB"/>
    <property type="match status" value="1"/>
</dbReference>
<dbReference type="InterPro" id="IPR038648">
    <property type="entry name" value="PHR_sf"/>
</dbReference>
<sequence>MALANNVIPKIERVLSYDADTSTSMRKEAMVNNEFLADVVFIVGPSEKRIYAHKLLLVMSSEYFYIMFYSNFAESQTRDVVLKEDDPDVFLTIMRYIYTGEIGITFENLRELFHSAQKFMLTELTTLIRDFMLEHLVPESTLRILNENQHIGFACVNETGLDLISNNPLFYFNHEDLQLIDKPTFAMILKLKQINCTEDQLHMALETWAMVGKPEEDVDELSNIIDNLKRTYDCHELRLFGQRRVDGYLPGDLQFTLDSKTPVSLYGIGMFIKSSSRVITVELKIFQEDEKVCSDSYEITNKHLDIVHVVNLFFEEVVMLPTRRYKIIMGTSTSNSFFAFHEPTAYHDNIKLRFHAARGDSIAFAHFLCKENPNHIYDLPS</sequence>
<dbReference type="PANTHER" id="PTHR45774">
    <property type="entry name" value="BTB/POZ DOMAIN-CONTAINING"/>
    <property type="match status" value="1"/>
</dbReference>
<dbReference type="InterPro" id="IPR000210">
    <property type="entry name" value="BTB/POZ_dom"/>
</dbReference>
<dbReference type="Gene3D" id="3.30.710.10">
    <property type="entry name" value="Potassium Channel Kv1.1, Chain A"/>
    <property type="match status" value="1"/>
</dbReference>
<dbReference type="VEuPathDB" id="VectorBase:ASIS006353"/>
<dbReference type="EnsemblMetazoa" id="ASIC017093-RA">
    <property type="protein sequence ID" value="ASIC017093-PA"/>
    <property type="gene ID" value="ASIC017093"/>
</dbReference>
<dbReference type="SUPFAM" id="SSF54695">
    <property type="entry name" value="POZ domain"/>
    <property type="match status" value="1"/>
</dbReference>
<protein>
    <submittedName>
        <fullName evidence="3">BTB domain-containing protein</fullName>
    </submittedName>
</protein>
<dbReference type="EMBL" id="KE525342">
    <property type="protein sequence ID" value="KFB48838.1"/>
    <property type="molecule type" value="Genomic_DNA"/>
</dbReference>
<name>A0A084WF44_ANOSI</name>
<dbReference type="OMA" id="RDIFDCA"/>
<evidence type="ECO:0000313" key="2">
    <source>
        <dbReference type="EMBL" id="KFB48838.1"/>
    </source>
</evidence>
<accession>A0A084WF44</accession>
<dbReference type="VEuPathDB" id="VectorBase:ASIC017093"/>